<dbReference type="PANTHER" id="PTHR32347:SF14">
    <property type="entry name" value="EFFLUX SYSTEM COMPONENT YKNX-RELATED"/>
    <property type="match status" value="1"/>
</dbReference>
<dbReference type="Gene3D" id="2.40.420.20">
    <property type="match status" value="1"/>
</dbReference>
<protein>
    <submittedName>
        <fullName evidence="6">Biotin/lipoyl-binding protein</fullName>
    </submittedName>
</protein>
<evidence type="ECO:0000256" key="4">
    <source>
        <dbReference type="SAM" id="Phobius"/>
    </source>
</evidence>
<organism evidence="6 7">
    <name type="scientific">Candidatus Eubacterium faecipullorum</name>
    <dbReference type="NCBI Taxonomy" id="2838571"/>
    <lineage>
        <taxon>Bacteria</taxon>
        <taxon>Bacillati</taxon>
        <taxon>Bacillota</taxon>
        <taxon>Clostridia</taxon>
        <taxon>Eubacteriales</taxon>
        <taxon>Eubacteriaceae</taxon>
        <taxon>Eubacterium</taxon>
    </lineage>
</organism>
<dbReference type="EMBL" id="DXGE01000024">
    <property type="protein sequence ID" value="HIW85969.1"/>
    <property type="molecule type" value="Genomic_DNA"/>
</dbReference>
<dbReference type="Pfam" id="PF25967">
    <property type="entry name" value="RND-MFP_C"/>
    <property type="match status" value="1"/>
</dbReference>
<name>A0A9D1RDR0_9FIRM</name>
<evidence type="ECO:0000256" key="3">
    <source>
        <dbReference type="SAM" id="MobiDB-lite"/>
    </source>
</evidence>
<dbReference type="PANTHER" id="PTHR32347">
    <property type="entry name" value="EFFLUX SYSTEM COMPONENT YKNX-RELATED"/>
    <property type="match status" value="1"/>
</dbReference>
<reference evidence="6" key="1">
    <citation type="journal article" date="2021" name="PeerJ">
        <title>Extensive microbial diversity within the chicken gut microbiome revealed by metagenomics and culture.</title>
        <authorList>
            <person name="Gilroy R."/>
            <person name="Ravi A."/>
            <person name="Getino M."/>
            <person name="Pursley I."/>
            <person name="Horton D.L."/>
            <person name="Alikhan N.F."/>
            <person name="Baker D."/>
            <person name="Gharbi K."/>
            <person name="Hall N."/>
            <person name="Watson M."/>
            <person name="Adriaenssens E.M."/>
            <person name="Foster-Nyarko E."/>
            <person name="Jarju S."/>
            <person name="Secka A."/>
            <person name="Antonio M."/>
            <person name="Oren A."/>
            <person name="Chaudhuri R.R."/>
            <person name="La Ragione R."/>
            <person name="Hildebrand F."/>
            <person name="Pallen M.J."/>
        </authorList>
    </citation>
    <scope>NUCLEOTIDE SEQUENCE</scope>
    <source>
        <strain evidence="6">421</strain>
    </source>
</reference>
<keyword evidence="4" id="KW-1133">Transmembrane helix</keyword>
<dbReference type="InterPro" id="IPR058627">
    <property type="entry name" value="MdtA-like_C"/>
</dbReference>
<comment type="caution">
    <text evidence="6">The sequence shown here is derived from an EMBL/GenBank/DDBJ whole genome shotgun (WGS) entry which is preliminary data.</text>
</comment>
<evidence type="ECO:0000259" key="5">
    <source>
        <dbReference type="Pfam" id="PF25967"/>
    </source>
</evidence>
<proteinExistence type="predicted"/>
<feature type="transmembrane region" description="Helical" evidence="4">
    <location>
        <begin position="12"/>
        <end position="34"/>
    </location>
</feature>
<dbReference type="GO" id="GO:0030313">
    <property type="term" value="C:cell envelope"/>
    <property type="evidence" value="ECO:0007669"/>
    <property type="project" value="UniProtKB-SubCell"/>
</dbReference>
<reference evidence="6" key="2">
    <citation type="submission" date="2021-04" db="EMBL/GenBank/DDBJ databases">
        <authorList>
            <person name="Gilroy R."/>
        </authorList>
    </citation>
    <scope>NUCLEOTIDE SEQUENCE</scope>
    <source>
        <strain evidence="6">421</strain>
    </source>
</reference>
<keyword evidence="4" id="KW-0472">Membrane</keyword>
<sequence length="580" mass="60767">MATIKKSSKTKKIIAAVCIVLVVAIIGTVIGVAASSNQKTAVTLTTIGTGEINESVNATGTVSAGMEREYKVGAVATVKEVFVQTGDQVKEGDLLATFDTSGLDEQISSLNSTYQQARSSYLQSVESQSTAKSNLNALNDRIADLEAQVEKAGGETAQTTARPTVTTTRRTTTTTTTTTTQPASQPTEPSTETTSELTTSESVSYPATIEGVMQAVTDLVETITSLSDDVQQTNELVRVVMEQISSELSSGNYAPEKIAQAVGDAVSQAIREGLIEETELIIESGVAVEMIESAVAAIDWSAVGESFASSPNIQLAALELQLAALYAQQQIYQLNASDDTVYAKKQVMDSAKSALDIVSEAGEELEAGWTAAFDGTITSCDIYAGEQTSMLSAGITLENLDSMVVTLSLGEYDIHKVKVGMPATITSAYGTYSGEVISKAPTATGGSDSSLLDSLGSSVAGISGLSSLTSTGAGVEVIVSVEDTDENIIAGFDADVEIAVGNYKNIVTVPIESIVLERTGTYVYLYNEEEGTVSKTLIETGAVSDSEYQVTSGLQVGDQIVATPSSDYEEDTFEVRITSN</sequence>
<comment type="subcellular location">
    <subcellularLocation>
        <location evidence="1">Cell envelope</location>
    </subcellularLocation>
</comment>
<keyword evidence="4" id="KW-0812">Transmembrane</keyword>
<evidence type="ECO:0000256" key="2">
    <source>
        <dbReference type="ARBA" id="ARBA00023054"/>
    </source>
</evidence>
<dbReference type="Gene3D" id="2.40.50.100">
    <property type="match status" value="1"/>
</dbReference>
<dbReference type="Proteomes" id="UP000824205">
    <property type="component" value="Unassembled WGS sequence"/>
</dbReference>
<evidence type="ECO:0000313" key="7">
    <source>
        <dbReference type="Proteomes" id="UP000824205"/>
    </source>
</evidence>
<feature type="domain" description="Multidrug resistance protein MdtA-like C-terminal permuted SH3" evidence="5">
    <location>
        <begin position="505"/>
        <end position="561"/>
    </location>
</feature>
<dbReference type="AlphaFoldDB" id="A0A9D1RDR0"/>
<feature type="region of interest" description="Disordered" evidence="3">
    <location>
        <begin position="151"/>
        <end position="203"/>
    </location>
</feature>
<feature type="compositionally biased region" description="Low complexity" evidence="3">
    <location>
        <begin position="156"/>
        <end position="202"/>
    </location>
</feature>
<dbReference type="Gene3D" id="2.40.30.170">
    <property type="match status" value="1"/>
</dbReference>
<gene>
    <name evidence="6" type="ORF">IAA48_05680</name>
</gene>
<evidence type="ECO:0000256" key="1">
    <source>
        <dbReference type="ARBA" id="ARBA00004196"/>
    </source>
</evidence>
<dbReference type="InterPro" id="IPR050465">
    <property type="entry name" value="UPF0194_transport"/>
</dbReference>
<evidence type="ECO:0000313" key="6">
    <source>
        <dbReference type="EMBL" id="HIW85969.1"/>
    </source>
</evidence>
<accession>A0A9D1RDR0</accession>
<keyword evidence="2" id="KW-0175">Coiled coil</keyword>